<name>A0ABP7KLV8_9MICO</name>
<evidence type="ECO:0000259" key="1">
    <source>
        <dbReference type="Pfam" id="PF05899"/>
    </source>
</evidence>
<evidence type="ECO:0000313" key="3">
    <source>
        <dbReference type="Proteomes" id="UP001501803"/>
    </source>
</evidence>
<reference evidence="3" key="1">
    <citation type="journal article" date="2019" name="Int. J. Syst. Evol. Microbiol.">
        <title>The Global Catalogue of Microorganisms (GCM) 10K type strain sequencing project: providing services to taxonomists for standard genome sequencing and annotation.</title>
        <authorList>
            <consortium name="The Broad Institute Genomics Platform"/>
            <consortium name="The Broad Institute Genome Sequencing Center for Infectious Disease"/>
            <person name="Wu L."/>
            <person name="Ma J."/>
        </authorList>
    </citation>
    <scope>NUCLEOTIDE SEQUENCE [LARGE SCALE GENOMIC DNA]</scope>
    <source>
        <strain evidence="3">JCM 17021</strain>
    </source>
</reference>
<proteinExistence type="predicted"/>
<gene>
    <name evidence="2" type="ORF">GCM10022381_24550</name>
</gene>
<dbReference type="Proteomes" id="UP001501803">
    <property type="component" value="Unassembled WGS sequence"/>
</dbReference>
<dbReference type="RefSeq" id="WP_345066956.1">
    <property type="nucleotide sequence ID" value="NZ_BAABCN010000007.1"/>
</dbReference>
<dbReference type="InterPro" id="IPR011051">
    <property type="entry name" value="RmlC_Cupin_sf"/>
</dbReference>
<dbReference type="Pfam" id="PF05899">
    <property type="entry name" value="Cupin_3"/>
    <property type="match status" value="1"/>
</dbReference>
<evidence type="ECO:0000313" key="2">
    <source>
        <dbReference type="EMBL" id="GAA3881381.1"/>
    </source>
</evidence>
<keyword evidence="3" id="KW-1185">Reference proteome</keyword>
<accession>A0ABP7KLV8</accession>
<dbReference type="Gene3D" id="2.60.120.10">
    <property type="entry name" value="Jelly Rolls"/>
    <property type="match status" value="1"/>
</dbReference>
<dbReference type="SUPFAM" id="SSF51182">
    <property type="entry name" value="RmlC-like cupins"/>
    <property type="match status" value="1"/>
</dbReference>
<sequence length="117" mass="12570">MPDTTLLNSSVKIAALELRIELEAVAAEQRLAGQPHTGSATLGEFGGSEIGVWEMTPGAMSDVEADEIFVVLFGAGTVEFEETGETVLLAPGDVMRLRAGQRTVWTITQTLRKVYFA</sequence>
<dbReference type="InterPro" id="IPR008579">
    <property type="entry name" value="UGlyAH_Cupin_dom"/>
</dbReference>
<dbReference type="EMBL" id="BAABCN010000007">
    <property type="protein sequence ID" value="GAA3881381.1"/>
    <property type="molecule type" value="Genomic_DNA"/>
</dbReference>
<organism evidence="2 3">
    <name type="scientific">Leifsonia kafniensis</name>
    <dbReference type="NCBI Taxonomy" id="475957"/>
    <lineage>
        <taxon>Bacteria</taxon>
        <taxon>Bacillati</taxon>
        <taxon>Actinomycetota</taxon>
        <taxon>Actinomycetes</taxon>
        <taxon>Micrococcales</taxon>
        <taxon>Microbacteriaceae</taxon>
        <taxon>Leifsonia</taxon>
    </lineage>
</organism>
<comment type="caution">
    <text evidence="2">The sequence shown here is derived from an EMBL/GenBank/DDBJ whole genome shotgun (WGS) entry which is preliminary data.</text>
</comment>
<protein>
    <submittedName>
        <fullName evidence="2">Cupin domain-containing protein</fullName>
    </submittedName>
</protein>
<feature type="domain" description="(S)-ureidoglycine aminohydrolase cupin" evidence="1">
    <location>
        <begin position="44"/>
        <end position="115"/>
    </location>
</feature>
<dbReference type="PANTHER" id="PTHR40943">
    <property type="entry name" value="CYTOPLASMIC PROTEIN-RELATED"/>
    <property type="match status" value="1"/>
</dbReference>
<dbReference type="PANTHER" id="PTHR40943:SF1">
    <property type="entry name" value="CYTOPLASMIC PROTEIN"/>
    <property type="match status" value="1"/>
</dbReference>
<dbReference type="InterPro" id="IPR014710">
    <property type="entry name" value="RmlC-like_jellyroll"/>
</dbReference>